<comment type="caution">
    <text evidence="10">The sequence shown here is derived from an EMBL/GenBank/DDBJ whole genome shotgun (WGS) entry which is preliminary data.</text>
</comment>
<reference evidence="10" key="1">
    <citation type="journal article" date="2023" name="G3 (Bethesda)">
        <title>A reference genome for the long-term kleptoplast-retaining sea slug Elysia crispata morphotype clarki.</title>
        <authorList>
            <person name="Eastman K.E."/>
            <person name="Pendleton A.L."/>
            <person name="Shaikh M.A."/>
            <person name="Suttiyut T."/>
            <person name="Ogas R."/>
            <person name="Tomko P."/>
            <person name="Gavelis G."/>
            <person name="Widhalm J.R."/>
            <person name="Wisecaver J.H."/>
        </authorList>
    </citation>
    <scope>NUCLEOTIDE SEQUENCE</scope>
    <source>
        <strain evidence="10">ECLA1</strain>
    </source>
</reference>
<dbReference type="PANTHER" id="PTHR10537:SF4">
    <property type="entry name" value="DNA PRIMASE LARGE SUBUNIT"/>
    <property type="match status" value="1"/>
</dbReference>
<gene>
    <name evidence="10" type="ORF">RRG08_060105</name>
</gene>
<evidence type="ECO:0000313" key="11">
    <source>
        <dbReference type="Proteomes" id="UP001283361"/>
    </source>
</evidence>
<evidence type="ECO:0000256" key="1">
    <source>
        <dbReference type="ARBA" id="ARBA00001966"/>
    </source>
</evidence>
<feature type="domain" description="DNA primase large subunit C-terminal" evidence="9">
    <location>
        <begin position="278"/>
        <end position="425"/>
    </location>
</feature>
<feature type="region of interest" description="Disordered" evidence="8">
    <location>
        <begin position="545"/>
        <end position="573"/>
    </location>
</feature>
<evidence type="ECO:0000256" key="6">
    <source>
        <dbReference type="ARBA" id="ARBA00023004"/>
    </source>
</evidence>
<evidence type="ECO:0000256" key="8">
    <source>
        <dbReference type="SAM" id="MobiDB-lite"/>
    </source>
</evidence>
<proteinExistence type="predicted"/>
<keyword evidence="4" id="KW-0235">DNA replication</keyword>
<accession>A0AAE1BBM9</accession>
<keyword evidence="5" id="KW-0479">Metal-binding</keyword>
<name>A0AAE1BBM9_9GAST</name>
<dbReference type="GO" id="GO:0051539">
    <property type="term" value="F:4 iron, 4 sulfur cluster binding"/>
    <property type="evidence" value="ECO:0007669"/>
    <property type="project" value="UniProtKB-KW"/>
</dbReference>
<dbReference type="Pfam" id="PF04104">
    <property type="entry name" value="DNA_primase_lrg"/>
    <property type="match status" value="1"/>
</dbReference>
<dbReference type="GO" id="GO:0006269">
    <property type="term" value="P:DNA replication, synthesis of primer"/>
    <property type="evidence" value="ECO:0007669"/>
    <property type="project" value="UniProtKB-KW"/>
</dbReference>
<keyword evidence="11" id="KW-1185">Reference proteome</keyword>
<dbReference type="InterPro" id="IPR058560">
    <property type="entry name" value="DNA_primase_C"/>
</dbReference>
<evidence type="ECO:0000256" key="3">
    <source>
        <dbReference type="ARBA" id="ARBA00022515"/>
    </source>
</evidence>
<dbReference type="InterPro" id="IPR007238">
    <property type="entry name" value="DNA_primase_lsu_euk/arc"/>
</dbReference>
<organism evidence="10 11">
    <name type="scientific">Elysia crispata</name>
    <name type="common">lettuce slug</name>
    <dbReference type="NCBI Taxonomy" id="231223"/>
    <lineage>
        <taxon>Eukaryota</taxon>
        <taxon>Metazoa</taxon>
        <taxon>Spiralia</taxon>
        <taxon>Lophotrochozoa</taxon>
        <taxon>Mollusca</taxon>
        <taxon>Gastropoda</taxon>
        <taxon>Heterobranchia</taxon>
        <taxon>Euthyneura</taxon>
        <taxon>Panpulmonata</taxon>
        <taxon>Sacoglossa</taxon>
        <taxon>Placobranchoidea</taxon>
        <taxon>Plakobranchidae</taxon>
        <taxon>Elysia</taxon>
    </lineage>
</organism>
<dbReference type="PANTHER" id="PTHR10537">
    <property type="entry name" value="DNA PRIMASE LARGE SUBUNIT"/>
    <property type="match status" value="1"/>
</dbReference>
<protein>
    <recommendedName>
        <fullName evidence="9">DNA primase large subunit C-terminal domain-containing protein</fullName>
    </recommendedName>
</protein>
<dbReference type="GO" id="GO:0005658">
    <property type="term" value="C:alpha DNA polymerase:primase complex"/>
    <property type="evidence" value="ECO:0007669"/>
    <property type="project" value="TreeGrafter"/>
</dbReference>
<evidence type="ECO:0000256" key="7">
    <source>
        <dbReference type="ARBA" id="ARBA00023014"/>
    </source>
</evidence>
<dbReference type="Gene3D" id="1.20.930.80">
    <property type="match status" value="1"/>
</dbReference>
<sequence>MKHLNNGDTWDFCRLMIMVFYLLPPSGNIPYQKLEDYALKRLRFLLRLMCCRNPEEVEGTLQDASVVHQSDCLISGSSKDVVSHHMLRLALCDDADTRTFLCSSELALFRLRLAEMSSEEWEDFFKNTENNLKQLMKTASPSSDSFLADLDFLIGILNQEFCSWHFISKEILSHSQYHLCLPFHLALGLVARREVSLSKGLALVPLSQISVVLGELFQRSMEQAVHQAWLQRHVTRCDPRIRRLTAVVKRAYKIETRAFHHLPSYLPRLELSNLWSQAEFFPPCMSTLLSTLKERHRLAHHDRIQLTLFLKDMGLSLHESLLLWKQEYSKPPAPPLDPNKRSWHGNERRYIYSIRHLYGLEGGRVNYHGHSCSSIQGRSLSYLECGGCPFSLKDESQRTQLVVQDLGQQKRFGMACASYMKTRLKKRQSSIDFARELETALHCGKGESILTRKSMRSPGIHSLESEALDKPDAFCRLQQPETVPSSTYSPVIISNEAFESVRPHLVISDSAGCNIDTGCSITQQYKKNGKHHLRDVSKIRSKLESMESPCHSEQGTLTRDEDNTGKMADDVRKSSHVTDIESLDIDIRKPSDYYRCYVTLLNGMKAVQ</sequence>
<keyword evidence="2" id="KW-0004">4Fe-4S</keyword>
<evidence type="ECO:0000313" key="10">
    <source>
        <dbReference type="EMBL" id="KAK3803133.1"/>
    </source>
</evidence>
<dbReference type="AlphaFoldDB" id="A0AAE1BBM9"/>
<keyword evidence="6" id="KW-0408">Iron</keyword>
<dbReference type="GO" id="GO:0046872">
    <property type="term" value="F:metal ion binding"/>
    <property type="evidence" value="ECO:0007669"/>
    <property type="project" value="UniProtKB-KW"/>
</dbReference>
<keyword evidence="7" id="KW-0411">Iron-sulfur</keyword>
<dbReference type="EMBL" id="JAWDGP010000184">
    <property type="protein sequence ID" value="KAK3803133.1"/>
    <property type="molecule type" value="Genomic_DNA"/>
</dbReference>
<evidence type="ECO:0000259" key="9">
    <source>
        <dbReference type="Pfam" id="PF04104"/>
    </source>
</evidence>
<evidence type="ECO:0000256" key="4">
    <source>
        <dbReference type="ARBA" id="ARBA00022705"/>
    </source>
</evidence>
<evidence type="ECO:0000256" key="2">
    <source>
        <dbReference type="ARBA" id="ARBA00022485"/>
    </source>
</evidence>
<comment type="cofactor">
    <cofactor evidence="1">
        <name>[4Fe-4S] cluster</name>
        <dbReference type="ChEBI" id="CHEBI:49883"/>
    </cofactor>
</comment>
<dbReference type="GO" id="GO:0006270">
    <property type="term" value="P:DNA replication initiation"/>
    <property type="evidence" value="ECO:0007669"/>
    <property type="project" value="TreeGrafter"/>
</dbReference>
<dbReference type="Pfam" id="PF26466">
    <property type="entry name" value="DNA_primase_lrg_N"/>
    <property type="match status" value="1"/>
</dbReference>
<dbReference type="Proteomes" id="UP001283361">
    <property type="component" value="Unassembled WGS sequence"/>
</dbReference>
<feature type="compositionally biased region" description="Basic and acidic residues" evidence="8">
    <location>
        <begin position="558"/>
        <end position="573"/>
    </location>
</feature>
<keyword evidence="3" id="KW-0639">Primosome</keyword>
<evidence type="ECO:0000256" key="5">
    <source>
        <dbReference type="ARBA" id="ARBA00022723"/>
    </source>
</evidence>